<feature type="domain" description="Helicase C-terminal" evidence="10">
    <location>
        <begin position="236"/>
        <end position="384"/>
    </location>
</feature>
<reference evidence="12 13" key="1">
    <citation type="submission" date="2024-07" db="EMBL/GenBank/DDBJ databases">
        <title>Uliginosibacterium flavum JJ3220;KACC:17644.</title>
        <authorList>
            <person name="Kim M.K."/>
        </authorList>
    </citation>
    <scope>NUCLEOTIDE SEQUENCE [LARGE SCALE GENOMIC DNA]</scope>
    <source>
        <strain evidence="12 13">KACC:17644</strain>
    </source>
</reference>
<dbReference type="RefSeq" id="WP_354602192.1">
    <property type="nucleotide sequence ID" value="NZ_JBEWZI010000021.1"/>
</dbReference>
<dbReference type="SUPFAM" id="SSF52540">
    <property type="entry name" value="P-loop containing nucleoside triphosphate hydrolases"/>
    <property type="match status" value="1"/>
</dbReference>
<evidence type="ECO:0000313" key="13">
    <source>
        <dbReference type="Proteomes" id="UP001549691"/>
    </source>
</evidence>
<gene>
    <name evidence="12" type="ORF">ABXR19_16220</name>
</gene>
<evidence type="ECO:0000256" key="6">
    <source>
        <dbReference type="PROSITE-ProRule" id="PRU00552"/>
    </source>
</evidence>
<feature type="region of interest" description="Disordered" evidence="8">
    <location>
        <begin position="417"/>
        <end position="493"/>
    </location>
</feature>
<feature type="short sequence motif" description="Q motif" evidence="6">
    <location>
        <begin position="1"/>
        <end position="29"/>
    </location>
</feature>
<dbReference type="Pfam" id="PF00270">
    <property type="entry name" value="DEAD"/>
    <property type="match status" value="1"/>
</dbReference>
<dbReference type="InterPro" id="IPR014001">
    <property type="entry name" value="Helicase_ATP-bd"/>
</dbReference>
<keyword evidence="3 7" id="KW-0347">Helicase</keyword>
<dbReference type="GO" id="GO:0004386">
    <property type="term" value="F:helicase activity"/>
    <property type="evidence" value="ECO:0007669"/>
    <property type="project" value="UniProtKB-KW"/>
</dbReference>
<dbReference type="InterPro" id="IPR001650">
    <property type="entry name" value="Helicase_C-like"/>
</dbReference>
<dbReference type="PROSITE" id="PS00039">
    <property type="entry name" value="DEAD_ATP_HELICASE"/>
    <property type="match status" value="1"/>
</dbReference>
<dbReference type="EMBL" id="JBEWZI010000021">
    <property type="protein sequence ID" value="MET7015737.1"/>
    <property type="molecule type" value="Genomic_DNA"/>
</dbReference>
<name>A0ABV2TP80_9RHOO</name>
<dbReference type="InterPro" id="IPR014014">
    <property type="entry name" value="RNA_helicase_DEAD_Q_motif"/>
</dbReference>
<evidence type="ECO:0000256" key="8">
    <source>
        <dbReference type="SAM" id="MobiDB-lite"/>
    </source>
</evidence>
<evidence type="ECO:0000256" key="2">
    <source>
        <dbReference type="ARBA" id="ARBA00022801"/>
    </source>
</evidence>
<dbReference type="CDD" id="cd18787">
    <property type="entry name" value="SF2_C_DEAD"/>
    <property type="match status" value="1"/>
</dbReference>
<dbReference type="SMART" id="SM00490">
    <property type="entry name" value="HELICc"/>
    <property type="match status" value="1"/>
</dbReference>
<feature type="domain" description="Helicase ATP-binding" evidence="9">
    <location>
        <begin position="32"/>
        <end position="210"/>
    </location>
</feature>
<dbReference type="PANTHER" id="PTHR47959">
    <property type="entry name" value="ATP-DEPENDENT RNA HELICASE RHLE-RELATED"/>
    <property type="match status" value="1"/>
</dbReference>
<dbReference type="Gene3D" id="3.40.50.300">
    <property type="entry name" value="P-loop containing nucleotide triphosphate hydrolases"/>
    <property type="match status" value="2"/>
</dbReference>
<keyword evidence="1 7" id="KW-0547">Nucleotide-binding</keyword>
<feature type="domain" description="DEAD-box RNA helicase Q" evidence="11">
    <location>
        <begin position="1"/>
        <end position="29"/>
    </location>
</feature>
<dbReference type="InterPro" id="IPR027417">
    <property type="entry name" value="P-loop_NTPase"/>
</dbReference>
<comment type="caution">
    <text evidence="12">The sequence shown here is derived from an EMBL/GenBank/DDBJ whole genome shotgun (WGS) entry which is preliminary data.</text>
</comment>
<keyword evidence="4 7" id="KW-0067">ATP-binding</keyword>
<dbReference type="CDD" id="cd00268">
    <property type="entry name" value="DEADc"/>
    <property type="match status" value="1"/>
</dbReference>
<feature type="compositionally biased region" description="Low complexity" evidence="8">
    <location>
        <begin position="423"/>
        <end position="436"/>
    </location>
</feature>
<evidence type="ECO:0000256" key="4">
    <source>
        <dbReference type="ARBA" id="ARBA00022840"/>
    </source>
</evidence>
<dbReference type="SMART" id="SM00487">
    <property type="entry name" value="DEXDc"/>
    <property type="match status" value="1"/>
</dbReference>
<evidence type="ECO:0000259" key="9">
    <source>
        <dbReference type="PROSITE" id="PS51192"/>
    </source>
</evidence>
<evidence type="ECO:0000256" key="1">
    <source>
        <dbReference type="ARBA" id="ARBA00022741"/>
    </source>
</evidence>
<dbReference type="PROSITE" id="PS51194">
    <property type="entry name" value="HELICASE_CTER"/>
    <property type="match status" value="1"/>
</dbReference>
<dbReference type="InterPro" id="IPR011545">
    <property type="entry name" value="DEAD/DEAH_box_helicase_dom"/>
</dbReference>
<organism evidence="12 13">
    <name type="scientific">Uliginosibacterium flavum</name>
    <dbReference type="NCBI Taxonomy" id="1396831"/>
    <lineage>
        <taxon>Bacteria</taxon>
        <taxon>Pseudomonadati</taxon>
        <taxon>Pseudomonadota</taxon>
        <taxon>Betaproteobacteria</taxon>
        <taxon>Rhodocyclales</taxon>
        <taxon>Zoogloeaceae</taxon>
        <taxon>Uliginosibacterium</taxon>
    </lineage>
</organism>
<protein>
    <submittedName>
        <fullName evidence="12">DEAD/DEAH box helicase</fullName>
    </submittedName>
</protein>
<dbReference type="PROSITE" id="PS51195">
    <property type="entry name" value="Q_MOTIF"/>
    <property type="match status" value="1"/>
</dbReference>
<proteinExistence type="inferred from homology"/>
<evidence type="ECO:0000259" key="11">
    <source>
        <dbReference type="PROSITE" id="PS51195"/>
    </source>
</evidence>
<evidence type="ECO:0000259" key="10">
    <source>
        <dbReference type="PROSITE" id="PS51194"/>
    </source>
</evidence>
<evidence type="ECO:0000256" key="3">
    <source>
        <dbReference type="ARBA" id="ARBA00022806"/>
    </source>
</evidence>
<evidence type="ECO:0000256" key="5">
    <source>
        <dbReference type="ARBA" id="ARBA00038437"/>
    </source>
</evidence>
<dbReference type="Pfam" id="PF00271">
    <property type="entry name" value="Helicase_C"/>
    <property type="match status" value="1"/>
</dbReference>
<dbReference type="InterPro" id="IPR000629">
    <property type="entry name" value="RNA-helicase_DEAD-box_CS"/>
</dbReference>
<dbReference type="PANTHER" id="PTHR47959:SF13">
    <property type="entry name" value="ATP-DEPENDENT RNA HELICASE RHLE"/>
    <property type="match status" value="1"/>
</dbReference>
<sequence length="493" mass="53459">MSFAELGLSPELLRAVTEAGYTEPTPIQAQAIPVILAGKDIMGGAQTGTGKTAGFTLPLLQRLLPYASASTSPAKHPVRALIIAPTRELAVQVHQSVVTYSKYVPLRSTCIYGGVDMKAQVAELKRGIEIVVATPGRLLDHVEQKTILLQNVEFLILDEADRMLDMGFIPDIRRILNLLPAQRQSLLFSATFSDEIKKLADSMLRAPQLIEVARRNAVSENIRHLVHPVSSHVKRDLLADLLNAGADGLGQTLVFVNTKFGCARLALHLKKEGISADAIHGDKSQLERSAALEAFKSGAIRVLVATDVAARGLDVDDLPYVVNFEIPGTPEDYVHRIGRTGRAGKLGAAVSLVAPEENYKLAAIEKLIKFKIPQELVTGYGPETSVDDLRRFRNTHNRPKRQVDADGFDFNRPYASADELKPAARPQSRPSQSSRPPARPAAKRQIAADGFDFSAPYASNKAPEAPKAAGETPTESKRPRTTAFLLGGARKAD</sequence>
<evidence type="ECO:0000313" key="12">
    <source>
        <dbReference type="EMBL" id="MET7015737.1"/>
    </source>
</evidence>
<dbReference type="InterPro" id="IPR050079">
    <property type="entry name" value="DEAD_box_RNA_helicase"/>
</dbReference>
<evidence type="ECO:0000256" key="7">
    <source>
        <dbReference type="RuleBase" id="RU000492"/>
    </source>
</evidence>
<accession>A0ABV2TP80</accession>
<keyword evidence="2 7" id="KW-0378">Hydrolase</keyword>
<keyword evidence="13" id="KW-1185">Reference proteome</keyword>
<comment type="similarity">
    <text evidence="5 7">Belongs to the DEAD box helicase family.</text>
</comment>
<dbReference type="Proteomes" id="UP001549691">
    <property type="component" value="Unassembled WGS sequence"/>
</dbReference>
<dbReference type="PROSITE" id="PS51192">
    <property type="entry name" value="HELICASE_ATP_BIND_1"/>
    <property type="match status" value="1"/>
</dbReference>
<dbReference type="InterPro" id="IPR044742">
    <property type="entry name" value="DEAD/DEAH_RhlB"/>
</dbReference>